<keyword evidence="11" id="KW-0750">Starch biosynthesis</keyword>
<evidence type="ECO:0000313" key="16">
    <source>
        <dbReference type="EMBL" id="MBA0569265.1"/>
    </source>
</evidence>
<dbReference type="EC" id="2.4.1.21" evidence="6"/>
<comment type="subcellular location">
    <subcellularLocation>
        <location evidence="3">Plastid</location>
        <location evidence="3">Amyloplast</location>
    </subcellularLocation>
    <subcellularLocation>
        <location evidence="2">Plastid</location>
        <location evidence="2">Chloroplast</location>
    </subcellularLocation>
</comment>
<dbReference type="PANTHER" id="PTHR46083">
    <property type="match status" value="1"/>
</dbReference>
<proteinExistence type="inferred from homology"/>
<dbReference type="EMBL" id="JABEZX010000010">
    <property type="protein sequence ID" value="MBA0569265.1"/>
    <property type="molecule type" value="Genomic_DNA"/>
</dbReference>
<dbReference type="Pfam" id="PF00534">
    <property type="entry name" value="Glycos_transf_1"/>
    <property type="match status" value="1"/>
</dbReference>
<evidence type="ECO:0000256" key="1">
    <source>
        <dbReference type="ARBA" id="ARBA00001478"/>
    </source>
</evidence>
<evidence type="ECO:0000256" key="8">
    <source>
        <dbReference type="ARBA" id="ARBA00022640"/>
    </source>
</evidence>
<dbReference type="FunFam" id="3.40.50.2000:FF:000165">
    <property type="entry name" value="Starch synthase, chloroplastic/amyloplastic"/>
    <property type="match status" value="1"/>
</dbReference>
<gene>
    <name evidence="16" type="ORF">Golob_006706</name>
</gene>
<keyword evidence="7" id="KW-0150">Chloroplast</keyword>
<keyword evidence="17" id="KW-1185">Reference proteome</keyword>
<sequence>MGILNGIDTDAWDPATDIFLKVQYTANDLQGKAENKAAMRRHPRLSSADDSQPLVGCITRLVPQKGVHLIRHAIYRTLEMGGQFVLLGSSPVPHIQREFEGIANQFQDHEHIRLILKYDESLSRYIYAASDMFIIPSIFEPCGLTQMIAMRYGSVPIVRKTGGLNDSVFDVDDDTIPYQYRNGFTFATPDEQGLNGALDRAFNLYNNDSETWQQLVQKNMNIDFSWHSSASQYEELYAKSVARARAATSR</sequence>
<comment type="catalytic activity">
    <reaction evidence="1">
        <text>[(1-&gt;4)-alpha-D-glucosyl](n) + ADP-alpha-D-glucose = [(1-&gt;4)-alpha-D-glucosyl](n+1) + ADP + H(+)</text>
        <dbReference type="Rhea" id="RHEA:18189"/>
        <dbReference type="Rhea" id="RHEA-COMP:9584"/>
        <dbReference type="Rhea" id="RHEA-COMP:9587"/>
        <dbReference type="ChEBI" id="CHEBI:15378"/>
        <dbReference type="ChEBI" id="CHEBI:15444"/>
        <dbReference type="ChEBI" id="CHEBI:57498"/>
        <dbReference type="ChEBI" id="CHEBI:456216"/>
        <dbReference type="EC" id="2.4.1.21"/>
    </reaction>
</comment>
<dbReference type="GO" id="GO:0009501">
    <property type="term" value="C:amyloplast"/>
    <property type="evidence" value="ECO:0007669"/>
    <property type="project" value="UniProtKB-SubCell"/>
</dbReference>
<evidence type="ECO:0000313" key="17">
    <source>
        <dbReference type="Proteomes" id="UP000593572"/>
    </source>
</evidence>
<comment type="pathway">
    <text evidence="4">Glycan biosynthesis; starch biosynthesis.</text>
</comment>
<evidence type="ECO:0000256" key="12">
    <source>
        <dbReference type="ARBA" id="ARBA00022946"/>
    </source>
</evidence>
<evidence type="ECO:0000256" key="5">
    <source>
        <dbReference type="ARBA" id="ARBA00010281"/>
    </source>
</evidence>
<evidence type="ECO:0000256" key="13">
    <source>
        <dbReference type="ARBA" id="ARBA00023234"/>
    </source>
</evidence>
<evidence type="ECO:0000256" key="10">
    <source>
        <dbReference type="ARBA" id="ARBA00022679"/>
    </source>
</evidence>
<keyword evidence="12" id="KW-0809">Transit peptide</keyword>
<dbReference type="SUPFAM" id="SSF53756">
    <property type="entry name" value="UDP-Glycosyltransferase/glycogen phosphorylase"/>
    <property type="match status" value="1"/>
</dbReference>
<evidence type="ECO:0000256" key="7">
    <source>
        <dbReference type="ARBA" id="ARBA00022528"/>
    </source>
</evidence>
<reference evidence="16 17" key="1">
    <citation type="journal article" date="2019" name="Genome Biol. Evol.">
        <title>Insights into the evolution of the New World diploid cottons (Gossypium, subgenus Houzingenia) based on genome sequencing.</title>
        <authorList>
            <person name="Grover C.E."/>
            <person name="Arick M.A. 2nd"/>
            <person name="Thrash A."/>
            <person name="Conover J.L."/>
            <person name="Sanders W.S."/>
            <person name="Peterson D.G."/>
            <person name="Frelichowski J.E."/>
            <person name="Scheffler J.A."/>
            <person name="Scheffler B.E."/>
            <person name="Wendel J.F."/>
        </authorList>
    </citation>
    <scope>NUCLEOTIDE SEQUENCE [LARGE SCALE GENOMIC DNA]</scope>
    <source>
        <strain evidence="16">157</strain>
        <tissue evidence="16">Leaf</tissue>
    </source>
</reference>
<evidence type="ECO:0000256" key="9">
    <source>
        <dbReference type="ARBA" id="ARBA00022676"/>
    </source>
</evidence>
<protein>
    <recommendedName>
        <fullName evidence="6">starch synthase</fullName>
        <ecNumber evidence="6">2.4.1.21</ecNumber>
    </recommendedName>
    <alternativeName>
        <fullName evidence="14">Soluble starch synthase III</fullName>
    </alternativeName>
</protein>
<evidence type="ECO:0000256" key="6">
    <source>
        <dbReference type="ARBA" id="ARBA00012588"/>
    </source>
</evidence>
<evidence type="ECO:0000256" key="14">
    <source>
        <dbReference type="ARBA" id="ARBA00079503"/>
    </source>
</evidence>
<dbReference type="GO" id="GO:0010021">
    <property type="term" value="P:amylopectin biosynthetic process"/>
    <property type="evidence" value="ECO:0007669"/>
    <property type="project" value="UniProtKB-ARBA"/>
</dbReference>
<keyword evidence="9" id="KW-0328">Glycosyltransferase</keyword>
<feature type="domain" description="Glycosyl transferase family 1" evidence="15">
    <location>
        <begin position="47"/>
        <end position="205"/>
    </location>
</feature>
<dbReference type="AlphaFoldDB" id="A0A7J8MX68"/>
<evidence type="ECO:0000256" key="3">
    <source>
        <dbReference type="ARBA" id="ARBA00004602"/>
    </source>
</evidence>
<dbReference type="GO" id="GO:0019252">
    <property type="term" value="P:starch biosynthetic process"/>
    <property type="evidence" value="ECO:0007669"/>
    <property type="project" value="UniProtKB-KW"/>
</dbReference>
<organism evidence="16 17">
    <name type="scientific">Gossypium lobatum</name>
    <dbReference type="NCBI Taxonomy" id="34289"/>
    <lineage>
        <taxon>Eukaryota</taxon>
        <taxon>Viridiplantae</taxon>
        <taxon>Streptophyta</taxon>
        <taxon>Embryophyta</taxon>
        <taxon>Tracheophyta</taxon>
        <taxon>Spermatophyta</taxon>
        <taxon>Magnoliopsida</taxon>
        <taxon>eudicotyledons</taxon>
        <taxon>Gunneridae</taxon>
        <taxon>Pentapetalae</taxon>
        <taxon>rosids</taxon>
        <taxon>malvids</taxon>
        <taxon>Malvales</taxon>
        <taxon>Malvaceae</taxon>
        <taxon>Malvoideae</taxon>
        <taxon>Gossypium</taxon>
    </lineage>
</organism>
<comment type="similarity">
    <text evidence="5">Belongs to the glycosyltransferase 1 family. Bacterial/plant glycogen synthase subfamily.</text>
</comment>
<evidence type="ECO:0000256" key="11">
    <source>
        <dbReference type="ARBA" id="ARBA00022922"/>
    </source>
</evidence>
<keyword evidence="10" id="KW-0808">Transferase</keyword>
<comment type="caution">
    <text evidence="16">The sequence shown here is derived from an EMBL/GenBank/DDBJ whole genome shotgun (WGS) entry which is preliminary data.</text>
</comment>
<evidence type="ECO:0000256" key="4">
    <source>
        <dbReference type="ARBA" id="ARBA00004727"/>
    </source>
</evidence>
<dbReference type="Gene3D" id="3.40.50.2000">
    <property type="entry name" value="Glycogen Phosphorylase B"/>
    <property type="match status" value="1"/>
</dbReference>
<evidence type="ECO:0000259" key="15">
    <source>
        <dbReference type="Pfam" id="PF00534"/>
    </source>
</evidence>
<name>A0A7J8MX68_9ROSI</name>
<dbReference type="InterPro" id="IPR001296">
    <property type="entry name" value="Glyco_trans_1"/>
</dbReference>
<keyword evidence="13" id="KW-0035">Amyloplast</keyword>
<dbReference type="PANTHER" id="PTHR46083:SF2">
    <property type="entry name" value="STARCH SYNTHASE 4, CHLOROPLASTIC_AMYLOPLASTIC-RELATED"/>
    <property type="match status" value="1"/>
</dbReference>
<keyword evidence="8" id="KW-0934">Plastid</keyword>
<accession>A0A7J8MX68</accession>
<evidence type="ECO:0000256" key="2">
    <source>
        <dbReference type="ARBA" id="ARBA00004229"/>
    </source>
</evidence>
<dbReference type="GO" id="GO:0009507">
    <property type="term" value="C:chloroplast"/>
    <property type="evidence" value="ECO:0007669"/>
    <property type="project" value="UniProtKB-SubCell"/>
</dbReference>
<dbReference type="GO" id="GO:0009011">
    <property type="term" value="F:alpha-1,4-glucan glucosyltransferase (ADP-glucose donor) activity"/>
    <property type="evidence" value="ECO:0007669"/>
    <property type="project" value="UniProtKB-EC"/>
</dbReference>
<feature type="non-terminal residue" evidence="16">
    <location>
        <position position="1"/>
    </location>
</feature>
<dbReference type="Proteomes" id="UP000593572">
    <property type="component" value="Unassembled WGS sequence"/>
</dbReference>